<dbReference type="SUPFAM" id="SSF52540">
    <property type="entry name" value="P-loop containing nucleoside triphosphate hydrolases"/>
    <property type="match status" value="1"/>
</dbReference>
<keyword evidence="5" id="KW-0067">ATP-binding</keyword>
<dbReference type="EC" id="3.6.4.13" evidence="1"/>
<dbReference type="SMART" id="SM00490">
    <property type="entry name" value="HELICc"/>
    <property type="match status" value="1"/>
</dbReference>
<keyword evidence="3" id="KW-0378">Hydrolase</keyword>
<protein>
    <recommendedName>
        <fullName evidence="1">RNA helicase</fullName>
        <ecNumber evidence="1">3.6.4.13</ecNumber>
    </recommendedName>
</protein>
<dbReference type="PROSITE" id="PS51192">
    <property type="entry name" value="HELICASE_ATP_BIND_1"/>
    <property type="match status" value="1"/>
</dbReference>
<gene>
    <name evidence="10" type="ORF">CANARDRAFT_27762</name>
</gene>
<dbReference type="InterPro" id="IPR014001">
    <property type="entry name" value="Helicase_ATP-bd"/>
</dbReference>
<dbReference type="GO" id="GO:0016787">
    <property type="term" value="F:hydrolase activity"/>
    <property type="evidence" value="ECO:0007669"/>
    <property type="project" value="UniProtKB-KW"/>
</dbReference>
<dbReference type="Pfam" id="PF00270">
    <property type="entry name" value="DEAD"/>
    <property type="match status" value="1"/>
</dbReference>
<dbReference type="CDD" id="cd18787">
    <property type="entry name" value="SF2_C_DEAD"/>
    <property type="match status" value="1"/>
</dbReference>
<dbReference type="GO" id="GO:0003676">
    <property type="term" value="F:nucleic acid binding"/>
    <property type="evidence" value="ECO:0007669"/>
    <property type="project" value="InterPro"/>
</dbReference>
<dbReference type="PANTHER" id="PTHR47960">
    <property type="entry name" value="DEAD-BOX ATP-DEPENDENT RNA HELICASE 50"/>
    <property type="match status" value="1"/>
</dbReference>
<evidence type="ECO:0000256" key="1">
    <source>
        <dbReference type="ARBA" id="ARBA00012552"/>
    </source>
</evidence>
<dbReference type="OrthoDB" id="10256233at2759"/>
<dbReference type="Gene3D" id="3.40.50.300">
    <property type="entry name" value="P-loop containing nucleotide triphosphate hydrolases"/>
    <property type="match status" value="2"/>
</dbReference>
<dbReference type="InterPro" id="IPR001650">
    <property type="entry name" value="Helicase_C-like"/>
</dbReference>
<dbReference type="Proteomes" id="UP000094801">
    <property type="component" value="Unassembled WGS sequence"/>
</dbReference>
<evidence type="ECO:0000256" key="3">
    <source>
        <dbReference type="ARBA" id="ARBA00022801"/>
    </source>
</evidence>
<evidence type="ECO:0000259" key="8">
    <source>
        <dbReference type="PROSITE" id="PS51192"/>
    </source>
</evidence>
<dbReference type="InterPro" id="IPR027417">
    <property type="entry name" value="P-loop_NTPase"/>
</dbReference>
<evidence type="ECO:0000256" key="5">
    <source>
        <dbReference type="ARBA" id="ARBA00022840"/>
    </source>
</evidence>
<dbReference type="GO" id="GO:0003724">
    <property type="term" value="F:RNA helicase activity"/>
    <property type="evidence" value="ECO:0007669"/>
    <property type="project" value="UniProtKB-EC"/>
</dbReference>
<evidence type="ECO:0000259" key="9">
    <source>
        <dbReference type="PROSITE" id="PS51194"/>
    </source>
</evidence>
<evidence type="ECO:0000256" key="7">
    <source>
        <dbReference type="SAM" id="MobiDB-lite"/>
    </source>
</evidence>
<evidence type="ECO:0000256" key="6">
    <source>
        <dbReference type="ARBA" id="ARBA00047984"/>
    </source>
</evidence>
<dbReference type="GO" id="GO:0005524">
    <property type="term" value="F:ATP binding"/>
    <property type="evidence" value="ECO:0007669"/>
    <property type="project" value="UniProtKB-KW"/>
</dbReference>
<dbReference type="InterPro" id="IPR011545">
    <property type="entry name" value="DEAD/DEAH_box_helicase_dom"/>
</dbReference>
<dbReference type="Pfam" id="PF00271">
    <property type="entry name" value="Helicase_C"/>
    <property type="match status" value="1"/>
</dbReference>
<name>A0A1E4T1T6_9ASCO</name>
<organism evidence="10 11">
    <name type="scientific">[Candida] arabinofermentans NRRL YB-2248</name>
    <dbReference type="NCBI Taxonomy" id="983967"/>
    <lineage>
        <taxon>Eukaryota</taxon>
        <taxon>Fungi</taxon>
        <taxon>Dikarya</taxon>
        <taxon>Ascomycota</taxon>
        <taxon>Saccharomycotina</taxon>
        <taxon>Pichiomycetes</taxon>
        <taxon>Pichiales</taxon>
        <taxon>Pichiaceae</taxon>
        <taxon>Ogataea</taxon>
        <taxon>Ogataea/Candida clade</taxon>
    </lineage>
</organism>
<dbReference type="PROSITE" id="PS51194">
    <property type="entry name" value="HELICASE_CTER"/>
    <property type="match status" value="1"/>
</dbReference>
<dbReference type="AlphaFoldDB" id="A0A1E4T1T6"/>
<evidence type="ECO:0000313" key="10">
    <source>
        <dbReference type="EMBL" id="ODV85658.1"/>
    </source>
</evidence>
<feature type="domain" description="Helicase C-terminal" evidence="9">
    <location>
        <begin position="416"/>
        <end position="571"/>
    </location>
</feature>
<feature type="region of interest" description="Disordered" evidence="7">
    <location>
        <begin position="40"/>
        <end position="113"/>
    </location>
</feature>
<keyword evidence="11" id="KW-1185">Reference proteome</keyword>
<keyword evidence="2" id="KW-0547">Nucleotide-binding</keyword>
<feature type="compositionally biased region" description="Low complexity" evidence="7">
    <location>
        <begin position="51"/>
        <end position="71"/>
    </location>
</feature>
<evidence type="ECO:0000256" key="2">
    <source>
        <dbReference type="ARBA" id="ARBA00022741"/>
    </source>
</evidence>
<keyword evidence="4" id="KW-0347">Helicase</keyword>
<evidence type="ECO:0000313" key="11">
    <source>
        <dbReference type="Proteomes" id="UP000094801"/>
    </source>
</evidence>
<dbReference type="SMART" id="SM00487">
    <property type="entry name" value="DEXDc"/>
    <property type="match status" value="1"/>
</dbReference>
<comment type="catalytic activity">
    <reaction evidence="6">
        <text>ATP + H2O = ADP + phosphate + H(+)</text>
        <dbReference type="Rhea" id="RHEA:13065"/>
        <dbReference type="ChEBI" id="CHEBI:15377"/>
        <dbReference type="ChEBI" id="CHEBI:15378"/>
        <dbReference type="ChEBI" id="CHEBI:30616"/>
        <dbReference type="ChEBI" id="CHEBI:43474"/>
        <dbReference type="ChEBI" id="CHEBI:456216"/>
        <dbReference type="EC" id="3.6.4.13"/>
    </reaction>
</comment>
<reference evidence="11" key="1">
    <citation type="submission" date="2016-04" db="EMBL/GenBank/DDBJ databases">
        <title>Comparative genomics of biotechnologically important yeasts.</title>
        <authorList>
            <consortium name="DOE Joint Genome Institute"/>
            <person name="Riley R."/>
            <person name="Haridas S."/>
            <person name="Wolfe K.H."/>
            <person name="Lopes M.R."/>
            <person name="Hittinger C.T."/>
            <person name="Goker M."/>
            <person name="Salamov A."/>
            <person name="Wisecaver J."/>
            <person name="Long T.M."/>
            <person name="Aerts A.L."/>
            <person name="Barry K."/>
            <person name="Choi C."/>
            <person name="Clum A."/>
            <person name="Coughlan A.Y."/>
            <person name="Deshpande S."/>
            <person name="Douglass A.P."/>
            <person name="Hanson S.J."/>
            <person name="Klenk H.-P."/>
            <person name="Labutti K."/>
            <person name="Lapidus A."/>
            <person name="Lindquist E."/>
            <person name="Lipzen A."/>
            <person name="Meier-Kolthoff J.P."/>
            <person name="Ohm R.A."/>
            <person name="Otillar R.P."/>
            <person name="Pangilinan J."/>
            <person name="Peng Y."/>
            <person name="Rokas A."/>
            <person name="Rosa C.A."/>
            <person name="Scheuner C."/>
            <person name="Sibirny A.A."/>
            <person name="Slot J.C."/>
            <person name="Stielow J.B."/>
            <person name="Sun H."/>
            <person name="Kurtzman C.P."/>
            <person name="Blackwell M."/>
            <person name="Grigoriev I.V."/>
            <person name="Jeffries T.W."/>
        </authorList>
    </citation>
    <scope>NUCLEOTIDE SEQUENCE [LARGE SCALE GENOMIC DNA]</scope>
    <source>
        <strain evidence="11">NRRL YB-2248</strain>
    </source>
</reference>
<proteinExistence type="predicted"/>
<sequence>MFKKTISLLGSGSSSVSKQWISDIQQVRSYAFQRKSYGNTKGKTLQVPKRNTPNSFNNKPKSSSFNKSTSPVDSKSPKSTSKRKNSTPTSTNPDNLAPYKFGSYSGLKQPDEEKRKGIDKLISKVTDFNELRILPEVRDVMINELKKATVLRTQNYINSTKKRKTEDEINGLILRPTPIQTAAIKLINSTRKASEFLKVFTLAAETGSGKTWAYLAPMFHKLIENNIAKEKLDDELYGGSTGKSKAGIKNIILLPTHELVDQVHTTVSNISEKLNLKIVKWDTDSNFKSFIEDYRKGIDVLVTTPGKLMSLTKYDSISDPRALLSSVQFCVVDEADTLMDQSWLPETYGVIKYMTGLHDLVFVSATIPSDFNKTITKLFPMAIPITTPSLHKLPKSIEFRVINASVAPYKGSKMKAMAQALYAIHCDGTEYGYEKRVIVFVNGKDDCMKVAEKLEKTYNHNVKYISSDDDIEVRKEKVKEFIEPPKELEPGAKQVLKVLVCTDLVSRGINFTGIRNVILLDVPKTSVDLVHRAGRTGRMNQSGRVFMIMTDQDRSHVKGLPKVIRNNRRLA</sequence>
<feature type="domain" description="Helicase ATP-binding" evidence="8">
    <location>
        <begin position="191"/>
        <end position="385"/>
    </location>
</feature>
<accession>A0A1E4T1T6</accession>
<dbReference type="STRING" id="983967.A0A1E4T1T6"/>
<dbReference type="EMBL" id="KV453851">
    <property type="protein sequence ID" value="ODV85658.1"/>
    <property type="molecule type" value="Genomic_DNA"/>
</dbReference>
<evidence type="ECO:0000256" key="4">
    <source>
        <dbReference type="ARBA" id="ARBA00022806"/>
    </source>
</evidence>